<keyword evidence="13" id="KW-1185">Reference proteome</keyword>
<evidence type="ECO:0000256" key="7">
    <source>
        <dbReference type="ARBA" id="ARBA00022970"/>
    </source>
</evidence>
<dbReference type="Proteomes" id="UP000811282">
    <property type="component" value="Unassembled WGS sequence"/>
</dbReference>
<dbReference type="PANTHER" id="PTHR30133">
    <property type="entry name" value="CATIONIC AMINO ACID TRANSPORTER, MEMBRANE COMPONENT"/>
    <property type="match status" value="1"/>
</dbReference>
<keyword evidence="9 10" id="KW-0472">Membrane</keyword>
<feature type="transmembrane region" description="Helical" evidence="10">
    <location>
        <begin position="20"/>
        <end position="48"/>
    </location>
</feature>
<keyword evidence="7" id="KW-0029">Amino-acid transport</keyword>
<feature type="transmembrane region" description="Helical" evidence="10">
    <location>
        <begin position="75"/>
        <end position="95"/>
    </location>
</feature>
<evidence type="ECO:0000256" key="4">
    <source>
        <dbReference type="ARBA" id="ARBA00022475"/>
    </source>
</evidence>
<sequence>MQTINFWQLVSFGEHGWGAMLLSGMAVTIALSLFGFVLSAVIGALVAWAKIAGNAPLRIAGDIYTTVLRGIPDLLVIYLFYFGGSSLLSALGGLFHAEGFIAFPGFLAGMLAVVITAGAQQTEIFRGAYRAISPGELEAAVACGMVRATRLRRIIAPLTLRFALPAMGNVWQLVLKESALISVTGVAELLTQAQTGSGSTGRPFDFYIAAALLYLLISALSGWSLRKAEHHYSRCATC</sequence>
<keyword evidence="5" id="KW-0997">Cell inner membrane</keyword>
<dbReference type="InterPro" id="IPR010065">
    <property type="entry name" value="AA_ABC_transptr_permease_3TM"/>
</dbReference>
<evidence type="ECO:0000313" key="12">
    <source>
        <dbReference type="EMBL" id="MBT9431088.1"/>
    </source>
</evidence>
<evidence type="ECO:0000256" key="10">
    <source>
        <dbReference type="RuleBase" id="RU363032"/>
    </source>
</evidence>
<feature type="transmembrane region" description="Helical" evidence="10">
    <location>
        <begin position="154"/>
        <end position="174"/>
    </location>
</feature>
<evidence type="ECO:0000256" key="5">
    <source>
        <dbReference type="ARBA" id="ARBA00022519"/>
    </source>
</evidence>
<evidence type="ECO:0000313" key="13">
    <source>
        <dbReference type="Proteomes" id="UP000811282"/>
    </source>
</evidence>
<gene>
    <name evidence="12" type="ORF">JZM24_00885</name>
</gene>
<keyword evidence="4" id="KW-1003">Cell membrane</keyword>
<protein>
    <submittedName>
        <fullName evidence="12">ABC transporter permease subunit</fullName>
    </submittedName>
</protein>
<dbReference type="CDD" id="cd06261">
    <property type="entry name" value="TM_PBP2"/>
    <property type="match status" value="1"/>
</dbReference>
<dbReference type="InterPro" id="IPR035906">
    <property type="entry name" value="MetI-like_sf"/>
</dbReference>
<keyword evidence="3 10" id="KW-0813">Transport</keyword>
<accession>A0ABS5Y821</accession>
<dbReference type="InterPro" id="IPR000515">
    <property type="entry name" value="MetI-like"/>
</dbReference>
<proteinExistence type="inferred from homology"/>
<dbReference type="SUPFAM" id="SSF161098">
    <property type="entry name" value="MetI-like"/>
    <property type="match status" value="1"/>
</dbReference>
<dbReference type="InterPro" id="IPR051613">
    <property type="entry name" value="ABC_transp_permease_HisMQ"/>
</dbReference>
<comment type="similarity">
    <text evidence="2">Belongs to the binding-protein-dependent transport system permease family. HisMQ subfamily.</text>
</comment>
<dbReference type="RefSeq" id="WP_215668260.1">
    <property type="nucleotide sequence ID" value="NZ_JAFJYC010000001.1"/>
</dbReference>
<feature type="transmembrane region" description="Helical" evidence="10">
    <location>
        <begin position="101"/>
        <end position="119"/>
    </location>
</feature>
<evidence type="ECO:0000259" key="11">
    <source>
        <dbReference type="PROSITE" id="PS50928"/>
    </source>
</evidence>
<evidence type="ECO:0000256" key="1">
    <source>
        <dbReference type="ARBA" id="ARBA00004429"/>
    </source>
</evidence>
<dbReference type="NCBIfam" id="TIGR01726">
    <property type="entry name" value="HEQRo_perm_3TM"/>
    <property type="match status" value="1"/>
</dbReference>
<evidence type="ECO:0000256" key="2">
    <source>
        <dbReference type="ARBA" id="ARBA00010072"/>
    </source>
</evidence>
<name>A0ABS5Y821_9GAMM</name>
<comment type="subcellular location">
    <subcellularLocation>
        <location evidence="1">Cell inner membrane</location>
        <topology evidence="1">Multi-pass membrane protein</topology>
    </subcellularLocation>
    <subcellularLocation>
        <location evidence="10">Cell membrane</location>
        <topology evidence="10">Multi-pass membrane protein</topology>
    </subcellularLocation>
</comment>
<evidence type="ECO:0000256" key="6">
    <source>
        <dbReference type="ARBA" id="ARBA00022692"/>
    </source>
</evidence>
<feature type="transmembrane region" description="Helical" evidence="10">
    <location>
        <begin position="206"/>
        <end position="225"/>
    </location>
</feature>
<dbReference type="Pfam" id="PF00528">
    <property type="entry name" value="BPD_transp_1"/>
    <property type="match status" value="1"/>
</dbReference>
<feature type="domain" description="ABC transmembrane type-1" evidence="11">
    <location>
        <begin position="25"/>
        <end position="225"/>
    </location>
</feature>
<organism evidence="12 13">
    <name type="scientific">Candidatus Sodalis endolongispinus</name>
    <dbReference type="NCBI Taxonomy" id="2812662"/>
    <lineage>
        <taxon>Bacteria</taxon>
        <taxon>Pseudomonadati</taxon>
        <taxon>Pseudomonadota</taxon>
        <taxon>Gammaproteobacteria</taxon>
        <taxon>Enterobacterales</taxon>
        <taxon>Bruguierivoracaceae</taxon>
        <taxon>Sodalis</taxon>
    </lineage>
</organism>
<comment type="caution">
    <text evidence="12">The sequence shown here is derived from an EMBL/GenBank/DDBJ whole genome shotgun (WGS) entry which is preliminary data.</text>
</comment>
<evidence type="ECO:0000256" key="8">
    <source>
        <dbReference type="ARBA" id="ARBA00022989"/>
    </source>
</evidence>
<dbReference type="EMBL" id="JAFJYC010000001">
    <property type="protein sequence ID" value="MBT9431088.1"/>
    <property type="molecule type" value="Genomic_DNA"/>
</dbReference>
<evidence type="ECO:0000256" key="3">
    <source>
        <dbReference type="ARBA" id="ARBA00022448"/>
    </source>
</evidence>
<keyword evidence="6 10" id="KW-0812">Transmembrane</keyword>
<dbReference type="Gene3D" id="1.10.3720.10">
    <property type="entry name" value="MetI-like"/>
    <property type="match status" value="1"/>
</dbReference>
<reference evidence="12 13" key="1">
    <citation type="journal article" date="2021" name="Genome Biol. Evol.">
        <title>The evolution of interdependence in a four-way mealybug symbiosis.</title>
        <authorList>
            <person name="Garber A.I."/>
            <person name="Kupper M."/>
            <person name="Laetsch D.R."/>
            <person name="Weldon S.R."/>
            <person name="Ladinsky M.S."/>
            <person name="Bjorkman P.J."/>
            <person name="McCutcheon J.P."/>
        </authorList>
    </citation>
    <scope>NUCLEOTIDE SEQUENCE [LARGE SCALE GENOMIC DNA]</scope>
    <source>
        <strain evidence="12">SOD</strain>
    </source>
</reference>
<keyword evidence="8 10" id="KW-1133">Transmembrane helix</keyword>
<evidence type="ECO:0000256" key="9">
    <source>
        <dbReference type="ARBA" id="ARBA00023136"/>
    </source>
</evidence>
<dbReference type="PROSITE" id="PS50928">
    <property type="entry name" value="ABC_TM1"/>
    <property type="match status" value="1"/>
</dbReference>